<sequence length="1239" mass="124790">MDMLWLFALLPLGLAGAAFSGFGDDDDNTHDDASEEHSGQRLTGTSGPDLLTGGDGNDTIMGGGGNDRGVSELDSIIDGVTSLDDMTGALHDAGVFGLDGGAGDDSLNGGTGGDALIGGAGNDTLAGNVGDDLLADDSGQDTLLGGSGDDGLIALDNMAGAADLLDGGAGDDLMLGDDGDTMTGGDGEDGFGIVWSPGDAPVTITDFTRDDMIEVVVDGFDPAQDSFLMDSLEGGVGLYVNEALVGTLEGTTLDDLHSSDSIFLTDSATGDQYGAEAATKAPDTPDETAPEEEVTDPADLIGQHLTGTSGPDLLTGGDGNDTIMGGGGNDRGVSELDSIIDGVTSLDDMTGALHDAGVFGLDGGAGDDSLNGGTGGDALIGGAGNDTLAGNVGDDLLADDSGQDTLLGGSGDDWLIALDTVAGAADLLDGGAGDDLLFGDDGDTMTGGDGEDGFGIVWAPGDAPVTITDFTHHDMIEVMVDGFDPAQDSFLMGSLEGGGVGLYVNDALVGTLEGTTLDELHDSDAIFLTDSATGYQYGVADLAQTANGADASLAARSPDTAGHVILGTNGTDALEAGNAGDTLSGFAGPDTLTGGAGDDSLSGGNGFDLLTGNAGDDTLSGEMGNDTLSGGDGHDSLSGGSGDDVLAGEAGNDTLVGWDGDDVLVGGEGNDALDGSHGADTLSGGEGDDTLLGGGEADSLSGDDGNDRLSGGDGADMLSGGTGDDTLFGNAGNDRIASDRYDQWNSRWLASQWQLDQAIKDDDVFGLRGGEGNDRLDGGTGDDALMGEAGNDTLAGNVGNDLLFDNLGENTLLGGSGNDTLVSTDNEDGQPDLLDGGRGSDFLMGDDGDTMTGGDDGRQDTFQILWEPGDTPVTITDFAGRDRVVILYENFDHDAGSFWMERSGESDVTLMIDGEPAATLSNVDLDALDGTTAILVKNSWHRAIPPSLSPDVLRGEYIVGHEAWDQLSSRSMRGDTLVGLGGDDALTSRAGSDLLLGGTGEDTLTGNDGDDTLEGAWGNDVLDGGDGDDLLLGGDGFDTLLGGAGNDNLSGNGWSDSLDGGAGDDTLYGKSGDDTLTDSEGRNLLVGNWGDDTLSALDDVSGAPDTLIGGDDRDVMIGDDGDVMSSGSRLNGVAVHDGADDLFIVDWNEGDAPVEIQLFSWSDGSGYAEQDEIRISVPNFDPAQDSFQMDSIEGGVGLFVNDALVARLAGCTLDTLRDCNTIVVADETSGNSYGIEIAA</sequence>
<keyword evidence="7" id="KW-0472">Membrane</keyword>
<name>A0A443LPC2_9RHOB</name>
<dbReference type="PRINTS" id="PR01488">
    <property type="entry name" value="RTXTOXINA"/>
</dbReference>
<evidence type="ECO:0000313" key="10">
    <source>
        <dbReference type="EMBL" id="RWR51016.1"/>
    </source>
</evidence>
<dbReference type="AlphaFoldDB" id="A0A443LPC2"/>
<dbReference type="PANTHER" id="PTHR38340">
    <property type="entry name" value="S-LAYER PROTEIN"/>
    <property type="match status" value="1"/>
</dbReference>
<feature type="signal peptide" evidence="9">
    <location>
        <begin position="1"/>
        <end position="23"/>
    </location>
</feature>
<accession>A0A443LPC2</accession>
<dbReference type="PANTHER" id="PTHR38340:SF1">
    <property type="entry name" value="S-LAYER PROTEIN"/>
    <property type="match status" value="1"/>
</dbReference>
<evidence type="ECO:0000256" key="7">
    <source>
        <dbReference type="ARBA" id="ARBA00023136"/>
    </source>
</evidence>
<dbReference type="GO" id="GO:0016020">
    <property type="term" value="C:membrane"/>
    <property type="evidence" value="ECO:0007669"/>
    <property type="project" value="UniProtKB-SubCell"/>
</dbReference>
<keyword evidence="4" id="KW-0800">Toxin</keyword>
<dbReference type="PROSITE" id="PS00330">
    <property type="entry name" value="HEMOLYSIN_CALCIUM"/>
    <property type="match status" value="8"/>
</dbReference>
<feature type="compositionally biased region" description="Basic and acidic residues" evidence="8">
    <location>
        <begin position="30"/>
        <end position="39"/>
    </location>
</feature>
<dbReference type="InterPro" id="IPR050557">
    <property type="entry name" value="RTX_toxin/Mannuronan_C5-epim"/>
</dbReference>
<comment type="subcellular location">
    <subcellularLocation>
        <location evidence="1">Membrane</location>
    </subcellularLocation>
    <subcellularLocation>
        <location evidence="2">Secreted</location>
    </subcellularLocation>
</comment>
<evidence type="ECO:0000256" key="1">
    <source>
        <dbReference type="ARBA" id="ARBA00004370"/>
    </source>
</evidence>
<dbReference type="InterPro" id="IPR003995">
    <property type="entry name" value="RTX_toxin_determinant-A"/>
</dbReference>
<feature type="chain" id="PRO_5019232041" evidence="9">
    <location>
        <begin position="24"/>
        <end position="1239"/>
    </location>
</feature>
<evidence type="ECO:0000256" key="4">
    <source>
        <dbReference type="ARBA" id="ARBA00022656"/>
    </source>
</evidence>
<feature type="compositionally biased region" description="Acidic residues" evidence="8">
    <location>
        <begin position="284"/>
        <end position="294"/>
    </location>
</feature>
<protein>
    <submittedName>
        <fullName evidence="10">Calcium-binding protein</fullName>
    </submittedName>
</protein>
<dbReference type="RefSeq" id="WP_128147982.1">
    <property type="nucleotide sequence ID" value="NZ_SAVB01000005.1"/>
</dbReference>
<feature type="region of interest" description="Disordered" evidence="8">
    <location>
        <begin position="26"/>
        <end position="67"/>
    </location>
</feature>
<evidence type="ECO:0000256" key="8">
    <source>
        <dbReference type="SAM" id="MobiDB-lite"/>
    </source>
</evidence>
<dbReference type="EMBL" id="SAVB01000005">
    <property type="protein sequence ID" value="RWR51016.1"/>
    <property type="molecule type" value="Genomic_DNA"/>
</dbReference>
<dbReference type="GO" id="GO:0005509">
    <property type="term" value="F:calcium ion binding"/>
    <property type="evidence" value="ECO:0007669"/>
    <property type="project" value="InterPro"/>
</dbReference>
<feature type="region of interest" description="Disordered" evidence="8">
    <location>
        <begin position="607"/>
        <end position="727"/>
    </location>
</feature>
<evidence type="ECO:0000313" key="11">
    <source>
        <dbReference type="Proteomes" id="UP000286594"/>
    </source>
</evidence>
<keyword evidence="5" id="KW-0677">Repeat</keyword>
<dbReference type="OrthoDB" id="7687356at2"/>
<dbReference type="Pfam" id="PF00353">
    <property type="entry name" value="HemolysinCabind"/>
    <property type="match status" value="14"/>
</dbReference>
<feature type="region of interest" description="Disordered" evidence="8">
    <location>
        <begin position="274"/>
        <end position="294"/>
    </location>
</feature>
<organism evidence="10 11">
    <name type="scientific">Paenirhodobacter ferrireducens</name>
    <dbReference type="NCBI Taxonomy" id="1215032"/>
    <lineage>
        <taxon>Bacteria</taxon>
        <taxon>Pseudomonadati</taxon>
        <taxon>Pseudomonadota</taxon>
        <taxon>Alphaproteobacteria</taxon>
        <taxon>Rhodobacterales</taxon>
        <taxon>Rhodobacter group</taxon>
        <taxon>Paenirhodobacter</taxon>
    </lineage>
</organism>
<dbReference type="InterPro" id="IPR001343">
    <property type="entry name" value="Hemolysn_Ca-bd"/>
</dbReference>
<proteinExistence type="predicted"/>
<keyword evidence="6" id="KW-0843">Virulence</keyword>
<evidence type="ECO:0000256" key="2">
    <source>
        <dbReference type="ARBA" id="ARBA00004613"/>
    </source>
</evidence>
<keyword evidence="3" id="KW-0964">Secreted</keyword>
<dbReference type="PRINTS" id="PR00313">
    <property type="entry name" value="CABNDNGRPT"/>
</dbReference>
<evidence type="ECO:0000256" key="5">
    <source>
        <dbReference type="ARBA" id="ARBA00022737"/>
    </source>
</evidence>
<feature type="compositionally biased region" description="Gly residues" evidence="8">
    <location>
        <begin position="53"/>
        <end position="67"/>
    </location>
</feature>
<keyword evidence="11" id="KW-1185">Reference proteome</keyword>
<dbReference type="GO" id="GO:0090729">
    <property type="term" value="F:toxin activity"/>
    <property type="evidence" value="ECO:0007669"/>
    <property type="project" value="UniProtKB-KW"/>
</dbReference>
<dbReference type="SUPFAM" id="SSF51120">
    <property type="entry name" value="beta-Roll"/>
    <property type="match status" value="7"/>
</dbReference>
<dbReference type="InterPro" id="IPR018511">
    <property type="entry name" value="Hemolysin-typ_Ca-bd_CS"/>
</dbReference>
<dbReference type="Proteomes" id="UP000286594">
    <property type="component" value="Unassembled WGS sequence"/>
</dbReference>
<reference evidence="10 11" key="1">
    <citation type="submission" date="2019-01" db="EMBL/GenBank/DDBJ databases">
        <title>Sinorhodobacter populi sp. nov. isolated from the symptomatic bark tissue of Populus euramericana canker.</title>
        <authorList>
            <person name="Xu G."/>
        </authorList>
    </citation>
    <scope>NUCLEOTIDE SEQUENCE [LARGE SCALE GENOMIC DNA]</scope>
    <source>
        <strain evidence="10 11">CCTCC AB2012026</strain>
    </source>
</reference>
<evidence type="ECO:0000256" key="6">
    <source>
        <dbReference type="ARBA" id="ARBA00023026"/>
    </source>
</evidence>
<dbReference type="InterPro" id="IPR011049">
    <property type="entry name" value="Serralysin-like_metalloprot_C"/>
</dbReference>
<gene>
    <name evidence="10" type="ORF">EOW65_05525</name>
</gene>
<comment type="caution">
    <text evidence="10">The sequence shown here is derived from an EMBL/GenBank/DDBJ whole genome shotgun (WGS) entry which is preliminary data.</text>
</comment>
<keyword evidence="9" id="KW-0732">Signal</keyword>
<dbReference type="GO" id="GO:0005576">
    <property type="term" value="C:extracellular region"/>
    <property type="evidence" value="ECO:0007669"/>
    <property type="project" value="UniProtKB-SubCell"/>
</dbReference>
<evidence type="ECO:0000256" key="3">
    <source>
        <dbReference type="ARBA" id="ARBA00022525"/>
    </source>
</evidence>
<dbReference type="Gene3D" id="2.150.10.10">
    <property type="entry name" value="Serralysin-like metalloprotease, C-terminal"/>
    <property type="match status" value="9"/>
</dbReference>
<evidence type="ECO:0000256" key="9">
    <source>
        <dbReference type="SAM" id="SignalP"/>
    </source>
</evidence>